<accession>A0ABR3LCU1</accession>
<dbReference type="EMBL" id="JAYMGO010000022">
    <property type="protein sequence ID" value="KAL1250731.1"/>
    <property type="molecule type" value="Genomic_DNA"/>
</dbReference>
<organism evidence="2 3">
    <name type="scientific">Cirrhinus molitorella</name>
    <name type="common">mud carp</name>
    <dbReference type="NCBI Taxonomy" id="172907"/>
    <lineage>
        <taxon>Eukaryota</taxon>
        <taxon>Metazoa</taxon>
        <taxon>Chordata</taxon>
        <taxon>Craniata</taxon>
        <taxon>Vertebrata</taxon>
        <taxon>Euteleostomi</taxon>
        <taxon>Actinopterygii</taxon>
        <taxon>Neopterygii</taxon>
        <taxon>Teleostei</taxon>
        <taxon>Ostariophysi</taxon>
        <taxon>Cypriniformes</taxon>
        <taxon>Cyprinidae</taxon>
        <taxon>Labeoninae</taxon>
        <taxon>Labeonini</taxon>
        <taxon>Cirrhinus</taxon>
    </lineage>
</organism>
<dbReference type="Proteomes" id="UP001558613">
    <property type="component" value="Unassembled WGS sequence"/>
</dbReference>
<name>A0ABR3LCU1_9TELE</name>
<keyword evidence="3" id="KW-1185">Reference proteome</keyword>
<dbReference type="Gene3D" id="2.170.270.10">
    <property type="entry name" value="SET domain"/>
    <property type="match status" value="1"/>
</dbReference>
<sequence>MRQATCSFSKLDSVTSALTLRRSPVLPSHADTAGRRINHSSKRPNLKPLHCVLKVGGEDRDVILFRALRDINVDTHLKFDYGVEERSIRGEGLDLDWLDEYEQV</sequence>
<dbReference type="SUPFAM" id="SSF82199">
    <property type="entry name" value="SET domain"/>
    <property type="match status" value="1"/>
</dbReference>
<proteinExistence type="predicted"/>
<protein>
    <recommendedName>
        <fullName evidence="1">SET domain-containing protein</fullName>
    </recommendedName>
</protein>
<dbReference type="InterPro" id="IPR046341">
    <property type="entry name" value="SET_dom_sf"/>
</dbReference>
<gene>
    <name evidence="2" type="ORF">QQF64_018527</name>
</gene>
<dbReference type="InterPro" id="IPR001214">
    <property type="entry name" value="SET_dom"/>
</dbReference>
<evidence type="ECO:0000313" key="3">
    <source>
        <dbReference type="Proteomes" id="UP001558613"/>
    </source>
</evidence>
<reference evidence="2 3" key="1">
    <citation type="submission" date="2023-09" db="EMBL/GenBank/DDBJ databases">
        <authorList>
            <person name="Wang M."/>
        </authorList>
    </citation>
    <scope>NUCLEOTIDE SEQUENCE [LARGE SCALE GENOMIC DNA]</scope>
    <source>
        <strain evidence="2">GT-2023</strain>
        <tissue evidence="2">Liver</tissue>
    </source>
</reference>
<comment type="caution">
    <text evidence="2">The sequence shown here is derived from an EMBL/GenBank/DDBJ whole genome shotgun (WGS) entry which is preliminary data.</text>
</comment>
<evidence type="ECO:0000313" key="2">
    <source>
        <dbReference type="EMBL" id="KAL1250731.1"/>
    </source>
</evidence>
<feature type="domain" description="SET" evidence="1">
    <location>
        <begin position="30"/>
        <end position="82"/>
    </location>
</feature>
<evidence type="ECO:0000259" key="1">
    <source>
        <dbReference type="Pfam" id="PF00856"/>
    </source>
</evidence>
<dbReference type="Pfam" id="PF00856">
    <property type="entry name" value="SET"/>
    <property type="match status" value="1"/>
</dbReference>